<dbReference type="Gene3D" id="2.60.40.2620">
    <property type="entry name" value="Fimbrillin-like"/>
    <property type="match status" value="1"/>
</dbReference>
<dbReference type="CDD" id="cd13121">
    <property type="entry name" value="BF2867_like_C"/>
    <property type="match status" value="1"/>
</dbReference>
<proteinExistence type="predicted"/>
<dbReference type="Proteomes" id="UP000014207">
    <property type="component" value="Unassembled WGS sequence"/>
</dbReference>
<dbReference type="InterPro" id="IPR042278">
    <property type="entry name" value="Mfa-like_1_N"/>
</dbReference>
<dbReference type="Pfam" id="PF13149">
    <property type="entry name" value="Mfa_like_1"/>
    <property type="match status" value="1"/>
</dbReference>
<dbReference type="HOGENOM" id="CLU_031687_0_0_10"/>
<name>R9H9Z0_BACT4</name>
<gene>
    <name evidence="2" type="ORF">C799_02460</name>
</gene>
<evidence type="ECO:0000313" key="3">
    <source>
        <dbReference type="Proteomes" id="UP000014207"/>
    </source>
</evidence>
<protein>
    <recommendedName>
        <fullName evidence="4">Fimbrillin family protein</fullName>
    </recommendedName>
</protein>
<dbReference type="PROSITE" id="PS51257">
    <property type="entry name" value="PROKAR_LIPOPROTEIN"/>
    <property type="match status" value="1"/>
</dbReference>
<accession>R9H9Z0</accession>
<dbReference type="GeneID" id="82153977"/>
<evidence type="ECO:0000256" key="1">
    <source>
        <dbReference type="SAM" id="MobiDB-lite"/>
    </source>
</evidence>
<dbReference type="PATRIC" id="fig|1235785.3.peg.2469"/>
<feature type="region of interest" description="Disordered" evidence="1">
    <location>
        <begin position="26"/>
        <end position="51"/>
    </location>
</feature>
<dbReference type="InterPro" id="IPR025049">
    <property type="entry name" value="Mfa-like_1"/>
</dbReference>
<reference evidence="2 3" key="1">
    <citation type="submission" date="2013-04" db="EMBL/GenBank/DDBJ databases">
        <title>The Genome Sequence of Bacteroides thetaiotaomicron dnLKV9.</title>
        <authorList>
            <consortium name="The Broad Institute Genomics Platform"/>
            <consortium name="The Broad Institute Genome Sequencing Center for Infectious Disease"/>
            <person name="Earl A."/>
            <person name="Xavier R."/>
            <person name="Kuhn K."/>
            <person name="Stappenbeck T."/>
            <person name="Walker B."/>
            <person name="Young S."/>
            <person name="Zeng Q."/>
            <person name="Gargeya S."/>
            <person name="Fitzgerald M."/>
            <person name="Haas B."/>
            <person name="Abouelleil A."/>
            <person name="Allen A.W."/>
            <person name="Alvarado L."/>
            <person name="Arachchi H.M."/>
            <person name="Berlin A.M."/>
            <person name="Chapman S.B."/>
            <person name="Gainer-Dewar J."/>
            <person name="Goldberg J."/>
            <person name="Griggs A."/>
            <person name="Gujja S."/>
            <person name="Hansen M."/>
            <person name="Howarth C."/>
            <person name="Imamovic A."/>
            <person name="Ireland A."/>
            <person name="Larimer J."/>
            <person name="McCowan C."/>
            <person name="Murphy C."/>
            <person name="Pearson M."/>
            <person name="Poon T.W."/>
            <person name="Priest M."/>
            <person name="Roberts A."/>
            <person name="Saif S."/>
            <person name="Shea T."/>
            <person name="Sisk P."/>
            <person name="Sykes S."/>
            <person name="Wortman J."/>
            <person name="Nusbaum C."/>
            <person name="Birren B."/>
        </authorList>
    </citation>
    <scope>NUCLEOTIDE SEQUENCE [LARGE SCALE GENOMIC DNA]</scope>
    <source>
        <strain evidence="3">dnLKV9</strain>
    </source>
</reference>
<dbReference type="AlphaFoldDB" id="R9H9Z0"/>
<evidence type="ECO:0000313" key="2">
    <source>
        <dbReference type="EMBL" id="EOS00611.1"/>
    </source>
</evidence>
<dbReference type="EMBL" id="ASSM01000009">
    <property type="protein sequence ID" value="EOS00611.1"/>
    <property type="molecule type" value="Genomic_DNA"/>
</dbReference>
<dbReference type="CDD" id="cd13120">
    <property type="entry name" value="BF2867_like_N"/>
    <property type="match status" value="1"/>
</dbReference>
<dbReference type="Gene3D" id="2.60.40.2630">
    <property type="match status" value="1"/>
</dbReference>
<sequence length="612" mass="68970">MKKIFGYILAASLACTLASCEKDEILPEPEPPVVNPGGSQEEEEEPGEEPEKIQLGVTAALQGMQQTRGIIEAFVPGHAMGVFVNTDGTEAAGPKNASYVFDGKEWNAAGEVPVEGDAEVVAYLPYDNAVTDCKNVPFDLADQDDILYGSARVTKDMPTADLMMRHAMTLVRVRLMKNEYIGAGVVSDMTFSEIYTAGTVDALSGTVKMDYNRGRGAVRVGGNYALNDADPVVVDAILIPRASYDHQACVSFTIDGQKHTYAFPVQHEWKAGMKYTYTLNMTGNYNAPVNKEQVDIDVEYWSQYGKTDEIILNPDPDDYPFKIWPNYTEYGYDCYQNEGKVFGTFYTPFCDDGEGEMRFVFMRQGTNEIVEKFQPIDIKTNGGWDGKRIQCYVTSAPGTYQLVPLFRRKGETMWCRAVGYSYGSTDQEWLYEVKAPASENLPALRMMEVEGQGYTSILAYPVPDDTPWNLVYVLSNKGEKALRGEIKAVWEREFKMNSNSYRPSIKRKGAVNDDEWRDEIGTVAVDVPAGIRFWKGIMECQFPVKRLDPKYDGVGYATPLVHLYWKAEGSNEWVLLRCDADYLFNRNYTDGYIWDETTNYIKILPQSWNNRN</sequence>
<dbReference type="RefSeq" id="WP_016268433.1">
    <property type="nucleotide sequence ID" value="NZ_KE159459.1"/>
</dbReference>
<organism evidence="2 3">
    <name type="scientific">Bacteroides thetaiotaomicron dnLKV9</name>
    <dbReference type="NCBI Taxonomy" id="1235785"/>
    <lineage>
        <taxon>Bacteria</taxon>
        <taxon>Pseudomonadati</taxon>
        <taxon>Bacteroidota</taxon>
        <taxon>Bacteroidia</taxon>
        <taxon>Bacteroidales</taxon>
        <taxon>Bacteroidaceae</taxon>
        <taxon>Bacteroides</taxon>
    </lineage>
</organism>
<comment type="caution">
    <text evidence="2">The sequence shown here is derived from an EMBL/GenBank/DDBJ whole genome shotgun (WGS) entry which is preliminary data.</text>
</comment>
<evidence type="ECO:0008006" key="4">
    <source>
        <dbReference type="Google" id="ProtNLM"/>
    </source>
</evidence>